<keyword evidence="4" id="KW-0158">Chromosome</keyword>
<dbReference type="OrthoDB" id="6360905at2759"/>
<keyword evidence="5" id="KW-0132">Cell division</keyword>
<evidence type="ECO:0000256" key="10">
    <source>
        <dbReference type="SAM" id="MobiDB-lite"/>
    </source>
</evidence>
<dbReference type="Gene3D" id="6.10.250.1900">
    <property type="match status" value="1"/>
</dbReference>
<keyword evidence="6" id="KW-0498">Mitosis</keyword>
<feature type="region of interest" description="Disordered" evidence="10">
    <location>
        <begin position="86"/>
        <end position="156"/>
    </location>
</feature>
<dbReference type="GO" id="GO:0032133">
    <property type="term" value="C:chromosome passenger complex"/>
    <property type="evidence" value="ECO:0007669"/>
    <property type="project" value="TreeGrafter"/>
</dbReference>
<accession>A0A833W7J2</accession>
<dbReference type="GO" id="GO:0051301">
    <property type="term" value="P:cell division"/>
    <property type="evidence" value="ECO:0007669"/>
    <property type="project" value="UniProtKB-KW"/>
</dbReference>
<dbReference type="InterPro" id="IPR018851">
    <property type="entry name" value="Borealin_N"/>
</dbReference>
<dbReference type="Proteomes" id="UP000655588">
    <property type="component" value="Unassembled WGS sequence"/>
</dbReference>
<name>A0A833W7J2_9HYME</name>
<evidence type="ECO:0008006" key="15">
    <source>
        <dbReference type="Google" id="ProtNLM"/>
    </source>
</evidence>
<reference evidence="13" key="1">
    <citation type="submission" date="2019-11" db="EMBL/GenBank/DDBJ databases">
        <title>The nuclear and mitochondrial genomes of Frieseomelitta varia - a highly eusocial stingless bee (Meliponini) with a permanently sterile worker caste.</title>
        <authorList>
            <person name="Freitas F.C.P."/>
            <person name="Lourenco A.P."/>
            <person name="Nunes F.M.F."/>
            <person name="Paschoal A.R."/>
            <person name="Abreu F.C.P."/>
            <person name="Barbin F.O."/>
            <person name="Bataglia L."/>
            <person name="Cardoso-Junior C.A.M."/>
            <person name="Cervoni M.S."/>
            <person name="Silva S.R."/>
            <person name="Dalarmi F."/>
            <person name="Del Lama M.A."/>
            <person name="Depintor T.S."/>
            <person name="Ferreira K.M."/>
            <person name="Goria P.S."/>
            <person name="Jaskot M.C."/>
            <person name="Lago D.C."/>
            <person name="Luna-Lucena D."/>
            <person name="Moda L.M."/>
            <person name="Nascimento L."/>
            <person name="Pedrino M."/>
            <person name="Rabico F.O."/>
            <person name="Sanches F.C."/>
            <person name="Santos D.E."/>
            <person name="Santos C.G."/>
            <person name="Vieira J."/>
            <person name="Lopes T.F."/>
            <person name="Barchuk A.R."/>
            <person name="Hartfelder K."/>
            <person name="Simoes Z.L.P."/>
            <person name="Bitondi M.M.G."/>
            <person name="Pinheiro D.G."/>
        </authorList>
    </citation>
    <scope>NUCLEOTIDE SEQUENCE</scope>
    <source>
        <strain evidence="13">USP_RPSP 00005682</strain>
        <tissue evidence="13">Whole individual</tissue>
    </source>
</reference>
<gene>
    <name evidence="13" type="ORF">E2986_05894</name>
</gene>
<evidence type="ECO:0000256" key="4">
    <source>
        <dbReference type="ARBA" id="ARBA00022454"/>
    </source>
</evidence>
<comment type="similarity">
    <text evidence="3">Belongs to the borealin family.</text>
</comment>
<evidence type="ECO:0000256" key="3">
    <source>
        <dbReference type="ARBA" id="ARBA00009914"/>
    </source>
</evidence>
<dbReference type="GO" id="GO:0005634">
    <property type="term" value="C:nucleus"/>
    <property type="evidence" value="ECO:0007669"/>
    <property type="project" value="UniProtKB-SubCell"/>
</dbReference>
<evidence type="ECO:0000256" key="7">
    <source>
        <dbReference type="ARBA" id="ARBA00023242"/>
    </source>
</evidence>
<evidence type="ECO:0000256" key="9">
    <source>
        <dbReference type="ARBA" id="ARBA00023328"/>
    </source>
</evidence>
<evidence type="ECO:0000259" key="11">
    <source>
        <dbReference type="Pfam" id="PF10444"/>
    </source>
</evidence>
<keyword evidence="8" id="KW-0131">Cell cycle</keyword>
<evidence type="ECO:0000256" key="1">
    <source>
        <dbReference type="ARBA" id="ARBA00004123"/>
    </source>
</evidence>
<keyword evidence="14" id="KW-1185">Reference proteome</keyword>
<sequence length="288" mass="32521">MPRTKHTRKIKQIQRPTEESDLLIRDFKRQAHLRISKMEAEFEMAIKSLETFIDVTLSRLPTEIRQMTLGEILNYETDNEKENCNEISSSVDDHSSRLAPPTVKVKKTGKRITSGTDDGYVTEGVTTTRTSRAKKLAPPTTRRTRSTSRTSKTKLSEINQDTIKKPTRKEQLKRSMKIDKFKTPAATKCGSKEFDIITPKIKPNTPLNILRRPRQGEMALSMQGSPLMVSGVVEENIANVNVPLSNGNIMSLLPNDGLRMSHIPALDSETMRQLETLKNHIEKVIAAK</sequence>
<evidence type="ECO:0000256" key="5">
    <source>
        <dbReference type="ARBA" id="ARBA00022618"/>
    </source>
</evidence>
<dbReference type="GO" id="GO:0051233">
    <property type="term" value="C:spindle midzone"/>
    <property type="evidence" value="ECO:0007669"/>
    <property type="project" value="TreeGrafter"/>
</dbReference>
<evidence type="ECO:0000259" key="12">
    <source>
        <dbReference type="Pfam" id="PF10512"/>
    </source>
</evidence>
<dbReference type="PANTHER" id="PTHR16040:SF7">
    <property type="entry name" value="AUSTRALIN, ISOFORM A-RELATED"/>
    <property type="match status" value="1"/>
</dbReference>
<dbReference type="InterPro" id="IPR046466">
    <property type="entry name" value="Borealin_C"/>
</dbReference>
<dbReference type="GO" id="GO:0000775">
    <property type="term" value="C:chromosome, centromeric region"/>
    <property type="evidence" value="ECO:0007669"/>
    <property type="project" value="UniProtKB-SubCell"/>
</dbReference>
<evidence type="ECO:0000256" key="8">
    <source>
        <dbReference type="ARBA" id="ARBA00023306"/>
    </source>
</evidence>
<comment type="caution">
    <text evidence="13">The sequence shown here is derived from an EMBL/GenBank/DDBJ whole genome shotgun (WGS) entry which is preliminary data.</text>
</comment>
<dbReference type="InterPro" id="IPR018867">
    <property type="entry name" value="Cell_div_borealin"/>
</dbReference>
<protein>
    <recommendedName>
        <fullName evidence="15">Borealin</fullName>
    </recommendedName>
</protein>
<dbReference type="PANTHER" id="PTHR16040">
    <property type="entry name" value="AUSTRALIN, ISOFORM A-RELATED"/>
    <property type="match status" value="1"/>
</dbReference>
<dbReference type="AlphaFoldDB" id="A0A833W7J2"/>
<keyword evidence="9" id="KW-0137">Centromere</keyword>
<comment type="subcellular location">
    <subcellularLocation>
        <location evidence="2">Chromosome</location>
        <location evidence="2">Centromere</location>
    </subcellularLocation>
    <subcellularLocation>
        <location evidence="1">Nucleus</location>
    </subcellularLocation>
</comment>
<dbReference type="Pfam" id="PF10512">
    <property type="entry name" value="Borealin"/>
    <property type="match status" value="1"/>
</dbReference>
<organism evidence="13 14">
    <name type="scientific">Frieseomelitta varia</name>
    <dbReference type="NCBI Taxonomy" id="561572"/>
    <lineage>
        <taxon>Eukaryota</taxon>
        <taxon>Metazoa</taxon>
        <taxon>Ecdysozoa</taxon>
        <taxon>Arthropoda</taxon>
        <taxon>Hexapoda</taxon>
        <taxon>Insecta</taxon>
        <taxon>Pterygota</taxon>
        <taxon>Neoptera</taxon>
        <taxon>Endopterygota</taxon>
        <taxon>Hymenoptera</taxon>
        <taxon>Apocrita</taxon>
        <taxon>Aculeata</taxon>
        <taxon>Apoidea</taxon>
        <taxon>Anthophila</taxon>
        <taxon>Apidae</taxon>
        <taxon>Frieseomelitta</taxon>
    </lineage>
</organism>
<dbReference type="GO" id="GO:0000070">
    <property type="term" value="P:mitotic sister chromatid segregation"/>
    <property type="evidence" value="ECO:0007669"/>
    <property type="project" value="TreeGrafter"/>
</dbReference>
<evidence type="ECO:0000313" key="14">
    <source>
        <dbReference type="Proteomes" id="UP000655588"/>
    </source>
</evidence>
<evidence type="ECO:0000313" key="13">
    <source>
        <dbReference type="EMBL" id="KAF3426522.1"/>
    </source>
</evidence>
<keyword evidence="7" id="KW-0539">Nucleus</keyword>
<evidence type="ECO:0000256" key="2">
    <source>
        <dbReference type="ARBA" id="ARBA00004584"/>
    </source>
</evidence>
<feature type="domain" description="Borealin N-terminal" evidence="11">
    <location>
        <begin position="21"/>
        <end position="74"/>
    </location>
</feature>
<dbReference type="EMBL" id="WNWW01000313">
    <property type="protein sequence ID" value="KAF3426522.1"/>
    <property type="molecule type" value="Genomic_DNA"/>
</dbReference>
<feature type="domain" description="Borealin C-terminal" evidence="12">
    <location>
        <begin position="180"/>
        <end position="285"/>
    </location>
</feature>
<evidence type="ECO:0000256" key="6">
    <source>
        <dbReference type="ARBA" id="ARBA00022776"/>
    </source>
</evidence>
<dbReference type="Pfam" id="PF10444">
    <property type="entry name" value="Nbl1_Borealin_N"/>
    <property type="match status" value="1"/>
</dbReference>
<proteinExistence type="inferred from homology"/>